<name>A0ABY6N0W1_9ALTE</name>
<sequence>MTTQQNPSIPQRPKPTAGMRHVALFVTQFDETERFYVDLLGMNVEWRPDNDNVYLCSGNDNLALHRAHKGAPSGPQRLDHIGFIIDDIDQVDAWYEFLNHHQVKILNQPKTHRDGARSFYCFDPDGTSVQIIYHPPISVPTA</sequence>
<keyword evidence="3" id="KW-1185">Reference proteome</keyword>
<gene>
    <name evidence="2" type="ORF">NKI27_16890</name>
</gene>
<organism evidence="2 3">
    <name type="scientific">Alkalimarinus alittae</name>
    <dbReference type="NCBI Taxonomy" id="2961619"/>
    <lineage>
        <taxon>Bacteria</taxon>
        <taxon>Pseudomonadati</taxon>
        <taxon>Pseudomonadota</taxon>
        <taxon>Gammaproteobacteria</taxon>
        <taxon>Alteromonadales</taxon>
        <taxon>Alteromonadaceae</taxon>
        <taxon>Alkalimarinus</taxon>
    </lineage>
</organism>
<dbReference type="InterPro" id="IPR050383">
    <property type="entry name" value="GlyoxalaseI/FosfomycinResist"/>
</dbReference>
<evidence type="ECO:0000259" key="1">
    <source>
        <dbReference type="PROSITE" id="PS51819"/>
    </source>
</evidence>
<proteinExistence type="predicted"/>
<dbReference type="InterPro" id="IPR004360">
    <property type="entry name" value="Glyas_Fos-R_dOase_dom"/>
</dbReference>
<dbReference type="SUPFAM" id="SSF54593">
    <property type="entry name" value="Glyoxalase/Bleomycin resistance protein/Dihydroxybiphenyl dioxygenase"/>
    <property type="match status" value="1"/>
</dbReference>
<reference evidence="2" key="1">
    <citation type="submission" date="2022-06" db="EMBL/GenBank/DDBJ databases">
        <title>Alkalimarinus sp. nov., isolated from gut of a Alitta virens.</title>
        <authorList>
            <person name="Yang A.I."/>
            <person name="Shin N.-R."/>
        </authorList>
    </citation>
    <scope>NUCLEOTIDE SEQUENCE</scope>
    <source>
        <strain evidence="2">A2M4</strain>
    </source>
</reference>
<dbReference type="InterPro" id="IPR029068">
    <property type="entry name" value="Glyas_Bleomycin-R_OHBP_Dase"/>
</dbReference>
<accession>A0ABY6N0W1</accession>
<dbReference type="Gene3D" id="3.10.180.10">
    <property type="entry name" value="2,3-Dihydroxybiphenyl 1,2-Dioxygenase, domain 1"/>
    <property type="match status" value="1"/>
</dbReference>
<feature type="domain" description="VOC" evidence="1">
    <location>
        <begin position="18"/>
        <end position="134"/>
    </location>
</feature>
<protein>
    <submittedName>
        <fullName evidence="2">VOC family protein</fullName>
    </submittedName>
</protein>
<dbReference type="PANTHER" id="PTHR21366">
    <property type="entry name" value="GLYOXALASE FAMILY PROTEIN"/>
    <property type="match status" value="1"/>
</dbReference>
<evidence type="ECO:0000313" key="2">
    <source>
        <dbReference type="EMBL" id="UZE95716.1"/>
    </source>
</evidence>
<dbReference type="RefSeq" id="WP_265047206.1">
    <property type="nucleotide sequence ID" value="NZ_CP100390.1"/>
</dbReference>
<dbReference type="Proteomes" id="UP001163739">
    <property type="component" value="Chromosome"/>
</dbReference>
<dbReference type="PROSITE" id="PS51819">
    <property type="entry name" value="VOC"/>
    <property type="match status" value="1"/>
</dbReference>
<dbReference type="InterPro" id="IPR037523">
    <property type="entry name" value="VOC_core"/>
</dbReference>
<dbReference type="Pfam" id="PF00903">
    <property type="entry name" value="Glyoxalase"/>
    <property type="match status" value="1"/>
</dbReference>
<evidence type="ECO:0000313" key="3">
    <source>
        <dbReference type="Proteomes" id="UP001163739"/>
    </source>
</evidence>
<dbReference type="CDD" id="cd06587">
    <property type="entry name" value="VOC"/>
    <property type="match status" value="1"/>
</dbReference>
<dbReference type="EMBL" id="CP100390">
    <property type="protein sequence ID" value="UZE95716.1"/>
    <property type="molecule type" value="Genomic_DNA"/>
</dbReference>